<dbReference type="AlphaFoldDB" id="A0A8X6TFG6"/>
<dbReference type="EMBL" id="BMAW01057424">
    <property type="protein sequence ID" value="GFT10995.1"/>
    <property type="molecule type" value="Genomic_DNA"/>
</dbReference>
<evidence type="ECO:0000313" key="4">
    <source>
        <dbReference type="Proteomes" id="UP000887013"/>
    </source>
</evidence>
<proteinExistence type="predicted"/>
<feature type="region of interest" description="Disordered" evidence="1">
    <location>
        <begin position="66"/>
        <end position="88"/>
    </location>
</feature>
<comment type="caution">
    <text evidence="3">The sequence shown here is derived from an EMBL/GenBank/DDBJ whole genome shotgun (WGS) entry which is preliminary data.</text>
</comment>
<protein>
    <submittedName>
        <fullName evidence="3">Uncharacterized protein</fullName>
    </submittedName>
</protein>
<keyword evidence="2" id="KW-1133">Transmembrane helix</keyword>
<accession>A0A8X6TFG6</accession>
<reference evidence="3" key="1">
    <citation type="submission" date="2020-08" db="EMBL/GenBank/DDBJ databases">
        <title>Multicomponent nature underlies the extraordinary mechanical properties of spider dragline silk.</title>
        <authorList>
            <person name="Kono N."/>
            <person name="Nakamura H."/>
            <person name="Mori M."/>
            <person name="Yoshida Y."/>
            <person name="Ohtoshi R."/>
            <person name="Malay A.D."/>
            <person name="Moran D.A.P."/>
            <person name="Tomita M."/>
            <person name="Numata K."/>
            <person name="Arakawa K."/>
        </authorList>
    </citation>
    <scope>NUCLEOTIDE SEQUENCE</scope>
</reference>
<name>A0A8X6TFG6_NEPPI</name>
<sequence length="88" mass="10273">MELYLYSLLAVMILTTVVLKGIFCWMHCSSQKASKKVTKFLEKQQKTLSQSKSKLVHMEIPMEDIERTSTPVPMEEKKKHRTDFHSDV</sequence>
<evidence type="ECO:0000313" key="3">
    <source>
        <dbReference type="EMBL" id="GFT10995.1"/>
    </source>
</evidence>
<gene>
    <name evidence="3" type="ORF">NPIL_451101</name>
</gene>
<keyword evidence="4" id="KW-1185">Reference proteome</keyword>
<evidence type="ECO:0000256" key="2">
    <source>
        <dbReference type="SAM" id="Phobius"/>
    </source>
</evidence>
<dbReference type="Proteomes" id="UP000887013">
    <property type="component" value="Unassembled WGS sequence"/>
</dbReference>
<dbReference type="OrthoDB" id="6414550at2759"/>
<keyword evidence="2" id="KW-0472">Membrane</keyword>
<organism evidence="3 4">
    <name type="scientific">Nephila pilipes</name>
    <name type="common">Giant wood spider</name>
    <name type="synonym">Nephila maculata</name>
    <dbReference type="NCBI Taxonomy" id="299642"/>
    <lineage>
        <taxon>Eukaryota</taxon>
        <taxon>Metazoa</taxon>
        <taxon>Ecdysozoa</taxon>
        <taxon>Arthropoda</taxon>
        <taxon>Chelicerata</taxon>
        <taxon>Arachnida</taxon>
        <taxon>Araneae</taxon>
        <taxon>Araneomorphae</taxon>
        <taxon>Entelegynae</taxon>
        <taxon>Araneoidea</taxon>
        <taxon>Nephilidae</taxon>
        <taxon>Nephila</taxon>
    </lineage>
</organism>
<evidence type="ECO:0000256" key="1">
    <source>
        <dbReference type="SAM" id="MobiDB-lite"/>
    </source>
</evidence>
<keyword evidence="2" id="KW-0812">Transmembrane</keyword>
<feature type="transmembrane region" description="Helical" evidence="2">
    <location>
        <begin position="6"/>
        <end position="26"/>
    </location>
</feature>